<reference evidence="5 6" key="1">
    <citation type="submission" date="2019-05" db="EMBL/GenBank/DDBJ databases">
        <title>Psychrobacillus vulpis sp. nov., a new species isolated from feces of a red fox that inhabits in The Tablas de Daimiel Natural Park, Albacete, Spain.</title>
        <authorList>
            <person name="Rodriguez M."/>
            <person name="Reina J.C."/>
            <person name="Bejar V."/>
            <person name="Llamas I."/>
        </authorList>
    </citation>
    <scope>NUCLEOTIDE SEQUENCE [LARGE SCALE GENOMIC DNA]</scope>
    <source>
        <strain evidence="5 6">NHI-2</strain>
    </source>
</reference>
<gene>
    <name evidence="5" type="ORF">FG383_08280</name>
</gene>
<evidence type="ECO:0000313" key="5">
    <source>
        <dbReference type="EMBL" id="TQR15673.1"/>
    </source>
</evidence>
<comment type="catalytic activity">
    <reaction evidence="1">
        <text>3-hydroxy-2-methylpropanoyl-CoA + H2O = 3-hydroxy-2-methylpropanoate + CoA + H(+)</text>
        <dbReference type="Rhea" id="RHEA:20888"/>
        <dbReference type="ChEBI" id="CHEBI:11805"/>
        <dbReference type="ChEBI" id="CHEBI:15377"/>
        <dbReference type="ChEBI" id="CHEBI:15378"/>
        <dbReference type="ChEBI" id="CHEBI:57287"/>
        <dbReference type="ChEBI" id="CHEBI:57340"/>
        <dbReference type="EC" id="3.1.2.4"/>
    </reaction>
</comment>
<evidence type="ECO:0000256" key="1">
    <source>
        <dbReference type="ARBA" id="ARBA00001709"/>
    </source>
</evidence>
<evidence type="ECO:0000313" key="6">
    <source>
        <dbReference type="Proteomes" id="UP000318937"/>
    </source>
</evidence>
<accession>A0A544TDY5</accession>
<dbReference type="PANTHER" id="PTHR43176:SF3">
    <property type="entry name" value="3-HYDROXYISOBUTYRYL-COA HYDROLASE, MITOCHONDRIAL"/>
    <property type="match status" value="1"/>
</dbReference>
<dbReference type="NCBIfam" id="NF004127">
    <property type="entry name" value="PRK05617.1"/>
    <property type="match status" value="1"/>
</dbReference>
<dbReference type="GO" id="GO:0006574">
    <property type="term" value="P:L-valine catabolic process"/>
    <property type="evidence" value="ECO:0007669"/>
    <property type="project" value="TreeGrafter"/>
</dbReference>
<evidence type="ECO:0000259" key="4">
    <source>
        <dbReference type="Pfam" id="PF16113"/>
    </source>
</evidence>
<organism evidence="5 6">
    <name type="scientific">Psychrobacillus soli</name>
    <dbReference type="NCBI Taxonomy" id="1543965"/>
    <lineage>
        <taxon>Bacteria</taxon>
        <taxon>Bacillati</taxon>
        <taxon>Bacillota</taxon>
        <taxon>Bacilli</taxon>
        <taxon>Bacillales</taxon>
        <taxon>Bacillaceae</taxon>
        <taxon>Psychrobacillus</taxon>
    </lineage>
</organism>
<dbReference type="Pfam" id="PF16113">
    <property type="entry name" value="ECH_2"/>
    <property type="match status" value="1"/>
</dbReference>
<dbReference type="InterPro" id="IPR032259">
    <property type="entry name" value="HIBYL-CoA-H"/>
</dbReference>
<dbReference type="CDD" id="cd06558">
    <property type="entry name" value="crotonase-like"/>
    <property type="match status" value="1"/>
</dbReference>
<dbReference type="InterPro" id="IPR029045">
    <property type="entry name" value="ClpP/crotonase-like_dom_sf"/>
</dbReference>
<keyword evidence="5" id="KW-0413">Isomerase</keyword>
<protein>
    <recommendedName>
        <fullName evidence="2">3-hydroxyisobutyryl-CoA hydrolase</fullName>
        <ecNumber evidence="2">3.1.2.4</ecNumber>
    </recommendedName>
</protein>
<dbReference type="SUPFAM" id="SSF52096">
    <property type="entry name" value="ClpP/crotonase"/>
    <property type="match status" value="1"/>
</dbReference>
<dbReference type="PANTHER" id="PTHR43176">
    <property type="entry name" value="3-HYDROXYISOBUTYRYL-COA HYDROLASE-RELATED"/>
    <property type="match status" value="1"/>
</dbReference>
<proteinExistence type="predicted"/>
<dbReference type="AlphaFoldDB" id="A0A544TDY5"/>
<dbReference type="EC" id="3.1.2.4" evidence="2"/>
<name>A0A544TDY5_9BACI</name>
<keyword evidence="3" id="KW-0378">Hydrolase</keyword>
<sequence>MWHMVVVTEVKNGIGWIKLNRPQVLNSINLEVVELITKALEKWRNDDDVIFICLYGEGEKGFCAGGDMRKFYDLKNNDVVSYAENFFTSEYQLDALIHQYTKPIVAYMSGIVMGGGVGLAIGATHRIVTEKTKWAMPEMNIGFFPDVGASHFLNQLPGYTGRYLALTAKVVQASDTIYMGAADYYMESGNWETFQMEMQEKHWSSESIQQELNEFIQSHCSNSPSISQLSIEQEDIDCHFQYETVEEIVKSLQSEASVGNEWAALTVHTLLSKSPTSLKVTLQQLINGKGRSLNECLEMEKNMAIHFMKTADFYEGIRAVLVDKDRSPKWQPDSLEAVSTSDVEAYFTLVRT</sequence>
<evidence type="ECO:0000256" key="3">
    <source>
        <dbReference type="ARBA" id="ARBA00022801"/>
    </source>
</evidence>
<dbReference type="GO" id="GO:0003860">
    <property type="term" value="F:3-hydroxyisobutyryl-CoA hydrolase activity"/>
    <property type="evidence" value="ECO:0007669"/>
    <property type="project" value="UniProtKB-EC"/>
</dbReference>
<dbReference type="InterPro" id="IPR045004">
    <property type="entry name" value="ECH_dom"/>
</dbReference>
<dbReference type="OrthoDB" id="9775794at2"/>
<dbReference type="Gene3D" id="3.90.226.10">
    <property type="entry name" value="2-enoyl-CoA Hydratase, Chain A, domain 1"/>
    <property type="match status" value="1"/>
</dbReference>
<dbReference type="GO" id="GO:0016853">
    <property type="term" value="F:isomerase activity"/>
    <property type="evidence" value="ECO:0007669"/>
    <property type="project" value="UniProtKB-KW"/>
</dbReference>
<dbReference type="Proteomes" id="UP000318937">
    <property type="component" value="Unassembled WGS sequence"/>
</dbReference>
<comment type="caution">
    <text evidence="5">The sequence shown here is derived from an EMBL/GenBank/DDBJ whole genome shotgun (WGS) entry which is preliminary data.</text>
</comment>
<evidence type="ECO:0000256" key="2">
    <source>
        <dbReference type="ARBA" id="ARBA00011915"/>
    </source>
</evidence>
<keyword evidence="6" id="KW-1185">Reference proteome</keyword>
<feature type="domain" description="Enoyl-CoA hydratase/isomerase" evidence="4">
    <location>
        <begin position="14"/>
        <end position="347"/>
    </location>
</feature>
<dbReference type="EMBL" id="VDGG01000014">
    <property type="protein sequence ID" value="TQR15673.1"/>
    <property type="molecule type" value="Genomic_DNA"/>
</dbReference>